<keyword evidence="1" id="KW-0472">Membrane</keyword>
<dbReference type="PANTHER" id="PTHR38636:SF2">
    <property type="entry name" value="TRANSCELLULAR CHAPERONE SIGNALING (X)CROSS TISSUE"/>
    <property type="match status" value="1"/>
</dbReference>
<dbReference type="EMBL" id="UZAM01007224">
    <property type="protein sequence ID" value="VDO97611.1"/>
    <property type="molecule type" value="Genomic_DNA"/>
</dbReference>
<keyword evidence="3" id="KW-1185">Reference proteome</keyword>
<gene>
    <name evidence="2" type="ORF">SBAD_LOCUS2432</name>
</gene>
<sequence length="180" mass="20737">MGSKWFINFVQLPIDHTDLDLAQIPYPKTEYFIHFVYRLAEVGTVLGSAVAGPLYNKYGKWKLKRPCSVFGVVGLVTGAVLSPLAEFAWITMNGMSVEDVRRRCYLLRYNKKQLFTDRTVTVFGGMGYWMNSYTGLVQGVNIALAFTIFYNTVLWNYAPHSIRDYREEIPEELVIPKKRF</sequence>
<evidence type="ECO:0000256" key="1">
    <source>
        <dbReference type="SAM" id="Phobius"/>
    </source>
</evidence>
<reference evidence="2 3" key="2">
    <citation type="submission" date="2018-11" db="EMBL/GenBank/DDBJ databases">
        <authorList>
            <consortium name="Pathogen Informatics"/>
        </authorList>
    </citation>
    <scope>NUCLEOTIDE SEQUENCE [LARGE SCALE GENOMIC DNA]</scope>
</reference>
<evidence type="ECO:0000313" key="3">
    <source>
        <dbReference type="Proteomes" id="UP000270296"/>
    </source>
</evidence>
<feature type="transmembrane region" description="Helical" evidence="1">
    <location>
        <begin position="67"/>
        <end position="90"/>
    </location>
</feature>
<reference evidence="4" key="1">
    <citation type="submission" date="2016-06" db="UniProtKB">
        <authorList>
            <consortium name="WormBaseParasite"/>
        </authorList>
    </citation>
    <scope>IDENTIFICATION</scope>
</reference>
<proteinExistence type="predicted"/>
<dbReference type="Proteomes" id="UP000270296">
    <property type="component" value="Unassembled WGS sequence"/>
</dbReference>
<dbReference type="Pfam" id="PF08560">
    <property type="entry name" value="DUF1757"/>
    <property type="match status" value="1"/>
</dbReference>
<dbReference type="AlphaFoldDB" id="A0A183IFN8"/>
<accession>A0A183IFN8</accession>
<name>A0A183IFN8_9BILA</name>
<protein>
    <submittedName>
        <fullName evidence="4">MFS domain-containing protein</fullName>
    </submittedName>
</protein>
<dbReference type="WBParaSite" id="SBAD_0000254901-mRNA-1">
    <property type="protein sequence ID" value="SBAD_0000254901-mRNA-1"/>
    <property type="gene ID" value="SBAD_0000254901"/>
</dbReference>
<feature type="transmembrane region" description="Helical" evidence="1">
    <location>
        <begin position="35"/>
        <end position="55"/>
    </location>
</feature>
<dbReference type="PANTHER" id="PTHR38636">
    <property type="entry name" value="PROTEIN CBG20488"/>
    <property type="match status" value="1"/>
</dbReference>
<dbReference type="InterPro" id="IPR013869">
    <property type="entry name" value="DUF1757"/>
</dbReference>
<keyword evidence="1" id="KW-1133">Transmembrane helix</keyword>
<evidence type="ECO:0000313" key="2">
    <source>
        <dbReference type="EMBL" id="VDO97611.1"/>
    </source>
</evidence>
<organism evidence="4">
    <name type="scientific">Soboliphyme baturini</name>
    <dbReference type="NCBI Taxonomy" id="241478"/>
    <lineage>
        <taxon>Eukaryota</taxon>
        <taxon>Metazoa</taxon>
        <taxon>Ecdysozoa</taxon>
        <taxon>Nematoda</taxon>
        <taxon>Enoplea</taxon>
        <taxon>Dorylaimia</taxon>
        <taxon>Dioctophymatida</taxon>
        <taxon>Dioctophymatoidea</taxon>
        <taxon>Soboliphymatidae</taxon>
        <taxon>Soboliphyme</taxon>
    </lineage>
</organism>
<keyword evidence="1" id="KW-0812">Transmembrane</keyword>
<feature type="transmembrane region" description="Helical" evidence="1">
    <location>
        <begin position="136"/>
        <end position="158"/>
    </location>
</feature>
<dbReference type="OrthoDB" id="5793798at2759"/>
<evidence type="ECO:0000313" key="4">
    <source>
        <dbReference type="WBParaSite" id="SBAD_0000254901-mRNA-1"/>
    </source>
</evidence>